<proteinExistence type="predicted"/>
<dbReference type="PANTHER" id="PTHR41247">
    <property type="entry name" value="HTH-TYPE TRANSCRIPTIONAL REPRESSOR YCNK"/>
    <property type="match status" value="1"/>
</dbReference>
<accession>A0A1M5QK62</accession>
<dbReference type="PROSITE" id="PS51257">
    <property type="entry name" value="PROKAR_LIPOPROTEIN"/>
    <property type="match status" value="1"/>
</dbReference>
<organism evidence="1 2">
    <name type="scientific">Stutzerimonas xanthomarina DSM 18231</name>
    <dbReference type="NCBI Taxonomy" id="1403346"/>
    <lineage>
        <taxon>Bacteria</taxon>
        <taxon>Pseudomonadati</taxon>
        <taxon>Pseudomonadota</taxon>
        <taxon>Gammaproteobacteria</taxon>
        <taxon>Pseudomonadales</taxon>
        <taxon>Pseudomonadaceae</taxon>
        <taxon>Stutzerimonas</taxon>
    </lineage>
</organism>
<dbReference type="Gene3D" id="3.30.70.2050">
    <property type="match status" value="1"/>
</dbReference>
<dbReference type="Pfam" id="PF05573">
    <property type="entry name" value="NosL"/>
    <property type="match status" value="1"/>
</dbReference>
<gene>
    <name evidence="1" type="ORF">SAMN02744645_2685</name>
</gene>
<dbReference type="SUPFAM" id="SSF160387">
    <property type="entry name" value="NosL/MerB-like"/>
    <property type="match status" value="1"/>
</dbReference>
<reference evidence="1 2" key="1">
    <citation type="submission" date="2016-11" db="EMBL/GenBank/DDBJ databases">
        <authorList>
            <person name="Jaros S."/>
            <person name="Januszkiewicz K."/>
            <person name="Wedrychowicz H."/>
        </authorList>
    </citation>
    <scope>NUCLEOTIDE SEQUENCE [LARGE SCALE GENOMIC DNA]</scope>
    <source>
        <strain evidence="1 2">DSM 18231</strain>
    </source>
</reference>
<evidence type="ECO:0000313" key="2">
    <source>
        <dbReference type="Proteomes" id="UP000184000"/>
    </source>
</evidence>
<dbReference type="Proteomes" id="UP000184000">
    <property type="component" value="Unassembled WGS sequence"/>
</dbReference>
<dbReference type="PANTHER" id="PTHR41247:SF1">
    <property type="entry name" value="HTH-TYPE TRANSCRIPTIONAL REPRESSOR YCNK"/>
    <property type="match status" value="1"/>
</dbReference>
<dbReference type="EMBL" id="FQXA01000004">
    <property type="protein sequence ID" value="SHH14504.1"/>
    <property type="molecule type" value="Genomic_DNA"/>
</dbReference>
<dbReference type="Gene3D" id="3.30.70.2060">
    <property type="match status" value="1"/>
</dbReference>
<protein>
    <submittedName>
        <fullName evidence="1">Copper chaperone NosL</fullName>
    </submittedName>
</protein>
<dbReference type="InterPro" id="IPR008719">
    <property type="entry name" value="N2O_reductase_NosL"/>
</dbReference>
<evidence type="ECO:0000313" key="1">
    <source>
        <dbReference type="EMBL" id="SHH14504.1"/>
    </source>
</evidence>
<dbReference type="AlphaFoldDB" id="A0A1M5QK62"/>
<name>A0A1M5QK62_9GAMM</name>
<sequence>MTMEKETVMMHTLYRASRVLVTAALMLGLAACNEAEQSEQLLEPVAFHSSDECHVCGMVISDFPGPKGQAVEKGGVRKFCSTAEMLGWWLQPENRMLDAKLYVHDMGRSTWENPDDQYLIDATSAYYVAGTSLKGAMGVVLATFADESAAKSLAAMHGGRVLRFEDIDQSVLQQSSGMAHDMPGHQQAHAGH</sequence>